<dbReference type="PIRSF" id="PIRSF017245">
    <property type="entry name" value="Phosphoketolase"/>
    <property type="match status" value="1"/>
</dbReference>
<dbReference type="EMBL" id="JAUFPX010000020">
    <property type="protein sequence ID" value="MDN3592984.1"/>
    <property type="molecule type" value="Genomic_DNA"/>
</dbReference>
<dbReference type="InterPro" id="IPR029061">
    <property type="entry name" value="THDP-binding"/>
</dbReference>
<comment type="cofactor">
    <cofactor evidence="1 5">
        <name>thiamine diphosphate</name>
        <dbReference type="ChEBI" id="CHEBI:58937"/>
    </cofactor>
</comment>
<dbReference type="RefSeq" id="WP_238227364.1">
    <property type="nucleotide sequence ID" value="NZ_BPQD01000027.1"/>
</dbReference>
<dbReference type="InterPro" id="IPR018969">
    <property type="entry name" value="Xul5P/Fru6P_PKetolase_C"/>
</dbReference>
<name>A0ABT8BLB0_9HYPH</name>
<dbReference type="PROSITE" id="PS60002">
    <property type="entry name" value="PHOSPHOKETOLASE_1"/>
    <property type="match status" value="1"/>
</dbReference>
<dbReference type="Proteomes" id="UP001224644">
    <property type="component" value="Unassembled WGS sequence"/>
</dbReference>
<comment type="caution">
    <text evidence="9">The sequence shown here is derived from an EMBL/GenBank/DDBJ whole genome shotgun (WGS) entry which is preliminary data.</text>
</comment>
<feature type="region of interest" description="Disordered" evidence="6">
    <location>
        <begin position="1"/>
        <end position="24"/>
    </location>
</feature>
<dbReference type="EC" id="4.1.2.-" evidence="5"/>
<dbReference type="InterPro" id="IPR019790">
    <property type="entry name" value="Xul5P/Fru6P_PKetolase_CS"/>
</dbReference>
<dbReference type="InterPro" id="IPR005593">
    <property type="entry name" value="Xul5P/Fru6P_PKetolase"/>
</dbReference>
<dbReference type="SUPFAM" id="SSF52518">
    <property type="entry name" value="Thiamin diphosphate-binding fold (THDP-binding)"/>
    <property type="match status" value="2"/>
</dbReference>
<keyword evidence="10" id="KW-1185">Reference proteome</keyword>
<feature type="domain" description="Xylulose 5-phosphate/Fructose 6-phosphate phosphoketolase C-terminal" evidence="7">
    <location>
        <begin position="610"/>
        <end position="811"/>
    </location>
</feature>
<dbReference type="HAMAP" id="MF_01403">
    <property type="entry name" value="Phosphoketolase"/>
    <property type="match status" value="1"/>
</dbReference>
<keyword evidence="4 5" id="KW-0456">Lyase</keyword>
<sequence length="848" mass="93248">MNEPSADDVRIEEGPVPTGCGRRPPAPFVPGPLGPDQLQDIDAYWRAANYLSVGQIYLMDNPLLRQPLDVAHLKPRLLGHWGTTPGLNFIYAHLNRVIRARDLDMIGVWGPGHGAPGLVANAYLEGTYSEVYPDVARDTDGLCRLMRQFSFPGGIPSHASPELPGSIHEGGELGYALAHAFGAALDNPGLIVACTVGDGEAETGPLAAAWHSAKFLDPATDGAVLPILHLNGYKIANPTILDRMPETELRSLLAGYGYEPAFVGGSDPAHMHQAMAAALDGALDDIAKIQASARGGETERPRWPMIVLRSPKGWTGPKTVDGKPVEDTWRSHQVPVAAVRENPEHRAILERWLRSYRPEELFDGQGRLIGRLAALAPEGERRLSANPQANGGRHPQPLRLPDLRRYAVTVPGHGAAAAEATRVLGTFLRDVIALNAEARNFRLMGPDETTSNRLDAVFAVTDRVWQEAILPSDDHLARQGRVMEVLSEHLCEGWLEGYVLTGRHGVFACYEAFIHIVDSMVNQHAKWLKGVRALSWRRPVPSLNILLSSHVWRQDHNGFSHQDPGFIDFVANKRGDIQRIYLPPDANTLLCIMDHCLRTHDRINVVVAGKQPAPQWLGLDEAARHCAAGAGIWDWASNEGEAEPDVVMACAGDVPTLETLAAVDWLRRHVPDLRVRVVNVVDLMTLASRAMHPHGLDDPTFDGLFTRHRPVVFAYHGYPWLIHRLTYKRANHENLHVHGFIDEGTTTTPFDMCVLNRLDRFHLALAALQATPRLGGRGDHAQLILREVLDTHREYVRRTGDDLPEVKAWVWSGGQAPDPRGTGADIGPRGPSEPVRPGETVDGWTIVS</sequence>
<dbReference type="Gene3D" id="3.40.50.970">
    <property type="match status" value="2"/>
</dbReference>
<evidence type="ECO:0000256" key="1">
    <source>
        <dbReference type="ARBA" id="ARBA00001964"/>
    </source>
</evidence>
<accession>A0ABT8BLB0</accession>
<feature type="region of interest" description="Disordered" evidence="6">
    <location>
        <begin position="811"/>
        <end position="848"/>
    </location>
</feature>
<evidence type="ECO:0000313" key="9">
    <source>
        <dbReference type="EMBL" id="MDN3592984.1"/>
    </source>
</evidence>
<evidence type="ECO:0000256" key="2">
    <source>
        <dbReference type="ARBA" id="ARBA00005623"/>
    </source>
</evidence>
<protein>
    <recommendedName>
        <fullName evidence="5">Probable phosphoketolase</fullName>
        <ecNumber evidence="5">4.1.2.-</ecNumber>
    </recommendedName>
</protein>
<evidence type="ECO:0000256" key="5">
    <source>
        <dbReference type="HAMAP-Rule" id="MF_01403"/>
    </source>
</evidence>
<dbReference type="NCBIfam" id="NF003619">
    <property type="entry name" value="PRK05261.1-4"/>
    <property type="match status" value="1"/>
</dbReference>
<dbReference type="InterPro" id="IPR018970">
    <property type="entry name" value="Xul5P/Fru6P_PKetolase_N"/>
</dbReference>
<gene>
    <name evidence="9" type="ORF">QWZ12_20505</name>
</gene>
<proteinExistence type="inferred from homology"/>
<feature type="domain" description="Xylulose 5-phosphate/Fructose 6-phosphate phosphoketolase N-terminal" evidence="8">
    <location>
        <begin position="35"/>
        <end position="393"/>
    </location>
</feature>
<evidence type="ECO:0000256" key="3">
    <source>
        <dbReference type="ARBA" id="ARBA00023052"/>
    </source>
</evidence>
<evidence type="ECO:0000259" key="7">
    <source>
        <dbReference type="Pfam" id="PF09363"/>
    </source>
</evidence>
<dbReference type="PANTHER" id="PTHR31273:SF0">
    <property type="entry name" value="PHOSPHOKETOLASE-RELATED"/>
    <property type="match status" value="1"/>
</dbReference>
<dbReference type="PANTHER" id="PTHR31273">
    <property type="entry name" value="PHOSPHOKETOLASE-RELATED"/>
    <property type="match status" value="1"/>
</dbReference>
<evidence type="ECO:0000313" key="10">
    <source>
        <dbReference type="Proteomes" id="UP001224644"/>
    </source>
</evidence>
<comment type="similarity">
    <text evidence="2 5">Belongs to the XFP family.</text>
</comment>
<dbReference type="NCBIfam" id="NF003617">
    <property type="entry name" value="PRK05261.1-2"/>
    <property type="match status" value="1"/>
</dbReference>
<evidence type="ECO:0000259" key="8">
    <source>
        <dbReference type="Pfam" id="PF09364"/>
    </source>
</evidence>
<evidence type="ECO:0000256" key="4">
    <source>
        <dbReference type="ARBA" id="ARBA00023239"/>
    </source>
</evidence>
<dbReference type="Pfam" id="PF03894">
    <property type="entry name" value="XFP"/>
    <property type="match status" value="1"/>
</dbReference>
<dbReference type="Gene3D" id="3.40.50.920">
    <property type="match status" value="1"/>
</dbReference>
<evidence type="ECO:0000256" key="6">
    <source>
        <dbReference type="SAM" id="MobiDB-lite"/>
    </source>
</evidence>
<dbReference type="NCBIfam" id="NF003621">
    <property type="entry name" value="PRK05261.1-6"/>
    <property type="match status" value="1"/>
</dbReference>
<dbReference type="InterPro" id="IPR009014">
    <property type="entry name" value="Transketo_C/PFOR_II"/>
</dbReference>
<keyword evidence="3 5" id="KW-0786">Thiamine pyrophosphate</keyword>
<reference evidence="10" key="1">
    <citation type="journal article" date="2019" name="Int. J. Syst. Evol. Microbiol.">
        <title>The Global Catalogue of Microorganisms (GCM) 10K type strain sequencing project: providing services to taxonomists for standard genome sequencing and annotation.</title>
        <authorList>
            <consortium name="The Broad Institute Genomics Platform"/>
            <consortium name="The Broad Institute Genome Sequencing Center for Infectious Disease"/>
            <person name="Wu L."/>
            <person name="Ma J."/>
        </authorList>
    </citation>
    <scope>NUCLEOTIDE SEQUENCE [LARGE SCALE GENOMIC DNA]</scope>
    <source>
        <strain evidence="10">CECT 7069</strain>
    </source>
</reference>
<dbReference type="Pfam" id="PF09364">
    <property type="entry name" value="XFP_N"/>
    <property type="match status" value="1"/>
</dbReference>
<dbReference type="InterPro" id="IPR023962">
    <property type="entry name" value="Phosphoketolase"/>
</dbReference>
<dbReference type="Pfam" id="PF09363">
    <property type="entry name" value="XFP_C"/>
    <property type="match status" value="1"/>
</dbReference>
<organism evidence="9 10">
    <name type="scientific">Methylobacterium adhaesivum</name>
    <dbReference type="NCBI Taxonomy" id="333297"/>
    <lineage>
        <taxon>Bacteria</taxon>
        <taxon>Pseudomonadati</taxon>
        <taxon>Pseudomonadota</taxon>
        <taxon>Alphaproteobacteria</taxon>
        <taxon>Hyphomicrobiales</taxon>
        <taxon>Methylobacteriaceae</taxon>
        <taxon>Methylobacterium</taxon>
    </lineage>
</organism>